<feature type="signal peptide" evidence="1">
    <location>
        <begin position="1"/>
        <end position="21"/>
    </location>
</feature>
<proteinExistence type="predicted"/>
<evidence type="ECO:0008006" key="4">
    <source>
        <dbReference type="Google" id="ProtNLM"/>
    </source>
</evidence>
<name>A0ABS3TRP4_9PSED</name>
<comment type="caution">
    <text evidence="2">The sequence shown here is derived from an EMBL/GenBank/DDBJ whole genome shotgun (WGS) entry which is preliminary data.</text>
</comment>
<dbReference type="EMBL" id="JAELYA010000005">
    <property type="protein sequence ID" value="MBO3276335.1"/>
    <property type="molecule type" value="Genomic_DNA"/>
</dbReference>
<keyword evidence="1" id="KW-0732">Signal</keyword>
<dbReference type="Proteomes" id="UP000669060">
    <property type="component" value="Unassembled WGS sequence"/>
</dbReference>
<accession>A0ABS3TRP4</accession>
<evidence type="ECO:0000313" key="2">
    <source>
        <dbReference type="EMBL" id="MBO3276335.1"/>
    </source>
</evidence>
<evidence type="ECO:0000313" key="3">
    <source>
        <dbReference type="Proteomes" id="UP000669060"/>
    </source>
</evidence>
<reference evidence="2 3" key="1">
    <citation type="submission" date="2020-12" db="EMBL/GenBank/DDBJ databases">
        <title>Pseudomonas schmalbachii sp. nov. isolated from millipede gut.</title>
        <authorList>
            <person name="Shelomi M."/>
        </authorList>
    </citation>
    <scope>NUCLEOTIDE SEQUENCE [LARGE SCALE GENOMIC DNA]</scope>
    <source>
        <strain evidence="2 3">Milli4</strain>
    </source>
</reference>
<dbReference type="Pfam" id="PF15596">
    <property type="entry name" value="Imm57"/>
    <property type="match status" value="1"/>
</dbReference>
<protein>
    <recommendedName>
        <fullName evidence="4">Lysozyme inhibitor LprI N-terminal domain-containing protein</fullName>
    </recommendedName>
</protein>
<gene>
    <name evidence="2" type="ORF">JFY56_13960</name>
</gene>
<feature type="chain" id="PRO_5045638780" description="Lysozyme inhibitor LprI N-terminal domain-containing protein" evidence="1">
    <location>
        <begin position="22"/>
        <end position="182"/>
    </location>
</feature>
<dbReference type="RefSeq" id="WP_208314386.1">
    <property type="nucleotide sequence ID" value="NZ_JAELYA010000005.1"/>
</dbReference>
<evidence type="ECO:0000256" key="1">
    <source>
        <dbReference type="SAM" id="SignalP"/>
    </source>
</evidence>
<dbReference type="InterPro" id="IPR028955">
    <property type="entry name" value="Imm57"/>
</dbReference>
<keyword evidence="3" id="KW-1185">Reference proteome</keyword>
<sequence length="182" mass="20322">MKIKSLFGIYLLIGICLSSEAAKSTTSTVEAQQAYFVTQVIMIEFVHSLSLRVRQEREKCLFGCRGGQSALEISIDSLGVNRSDAATSALIDLLSLHLDAGGAEDRDCQLLARGKTIIQDLKKMDVENSIIRCRDSFTELRKRELLYVSDVSVNKVCHSENEIRTSRDELLQAIEEGMMCEQ</sequence>
<organism evidence="2 3">
    <name type="scientific">Pseudomonas schmalbachii</name>
    <dbReference type="NCBI Taxonomy" id="2816993"/>
    <lineage>
        <taxon>Bacteria</taxon>
        <taxon>Pseudomonadati</taxon>
        <taxon>Pseudomonadota</taxon>
        <taxon>Gammaproteobacteria</taxon>
        <taxon>Pseudomonadales</taxon>
        <taxon>Pseudomonadaceae</taxon>
        <taxon>Pseudomonas</taxon>
    </lineage>
</organism>